<feature type="domain" description="Glycosyl hydrolases family 2 sugar binding" evidence="7">
    <location>
        <begin position="76"/>
        <end position="177"/>
    </location>
</feature>
<keyword evidence="3" id="KW-0326">Glycosidase</keyword>
<dbReference type="InterPro" id="IPR051913">
    <property type="entry name" value="GH2_Domain-Containing"/>
</dbReference>
<gene>
    <name evidence="8" type="ORF">GP2143_14556</name>
</gene>
<dbReference type="InterPro" id="IPR006103">
    <property type="entry name" value="Glyco_hydro_2_cat"/>
</dbReference>
<feature type="region of interest" description="Disordered" evidence="4">
    <location>
        <begin position="214"/>
        <end position="235"/>
    </location>
</feature>
<dbReference type="InterPro" id="IPR006104">
    <property type="entry name" value="Glyco_hydro_2_N"/>
</dbReference>
<keyword evidence="9" id="KW-1185">Reference proteome</keyword>
<dbReference type="PANTHER" id="PTHR42732:SF2">
    <property type="entry name" value="BETA-MANNOSIDASE"/>
    <property type="match status" value="1"/>
</dbReference>
<proteinExistence type="inferred from homology"/>
<dbReference type="GO" id="GO:0005975">
    <property type="term" value="P:carbohydrate metabolic process"/>
    <property type="evidence" value="ECO:0007669"/>
    <property type="project" value="InterPro"/>
</dbReference>
<dbReference type="SUPFAM" id="SSF49785">
    <property type="entry name" value="Galactose-binding domain-like"/>
    <property type="match status" value="1"/>
</dbReference>
<reference evidence="8 9" key="1">
    <citation type="journal article" date="2010" name="J. Bacteriol.">
        <title>Genome sequence of the oligotrophic marine Gammaproteobacterium HTCC2143, isolated from the Oregon Coast.</title>
        <authorList>
            <person name="Oh H.M."/>
            <person name="Kang I."/>
            <person name="Ferriera S."/>
            <person name="Giovannoni S.J."/>
            <person name="Cho J.C."/>
        </authorList>
    </citation>
    <scope>NUCLEOTIDE SEQUENCE [LARGE SCALE GENOMIC DNA]</scope>
    <source>
        <strain evidence="8 9">HTCC2143</strain>
    </source>
</reference>
<dbReference type="GO" id="GO:0004553">
    <property type="term" value="F:hydrolase activity, hydrolyzing O-glycosyl compounds"/>
    <property type="evidence" value="ECO:0007669"/>
    <property type="project" value="InterPro"/>
</dbReference>
<dbReference type="AlphaFoldDB" id="A0Y8N1"/>
<dbReference type="eggNOG" id="COG3250">
    <property type="taxonomic scope" value="Bacteria"/>
</dbReference>
<dbReference type="PANTHER" id="PTHR42732">
    <property type="entry name" value="BETA-GALACTOSIDASE"/>
    <property type="match status" value="1"/>
</dbReference>
<organism evidence="8 9">
    <name type="scientific">marine gamma proteobacterium HTCC2143</name>
    <dbReference type="NCBI Taxonomy" id="247633"/>
    <lineage>
        <taxon>Bacteria</taxon>
        <taxon>Pseudomonadati</taxon>
        <taxon>Pseudomonadota</taxon>
        <taxon>Gammaproteobacteria</taxon>
        <taxon>Cellvibrionales</taxon>
        <taxon>Spongiibacteraceae</taxon>
        <taxon>BD1-7 clade</taxon>
    </lineage>
</organism>
<evidence type="ECO:0000313" key="8">
    <source>
        <dbReference type="EMBL" id="EAW32485.1"/>
    </source>
</evidence>
<dbReference type="Pfam" id="PF02837">
    <property type="entry name" value="Glyco_hydro_2_N"/>
    <property type="match status" value="1"/>
</dbReference>
<dbReference type="Gene3D" id="3.20.20.80">
    <property type="entry name" value="Glycosidases"/>
    <property type="match status" value="1"/>
</dbReference>
<name>A0Y8N1_9GAMM</name>
<dbReference type="STRING" id="247633.GP2143_14556"/>
<dbReference type="InterPro" id="IPR013783">
    <property type="entry name" value="Ig-like_fold"/>
</dbReference>
<feature type="compositionally biased region" description="Basic and acidic residues" evidence="4">
    <location>
        <begin position="224"/>
        <end position="235"/>
    </location>
</feature>
<comment type="caution">
    <text evidence="8">The sequence shown here is derived from an EMBL/GenBank/DDBJ whole genome shotgun (WGS) entry which is preliminary data.</text>
</comment>
<dbReference type="Gene3D" id="2.60.40.10">
    <property type="entry name" value="Immunoglobulins"/>
    <property type="match status" value="1"/>
</dbReference>
<dbReference type="Proteomes" id="UP000004931">
    <property type="component" value="Unassembled WGS sequence"/>
</dbReference>
<sequence length="601" mass="68497">MTPWISDVDANCPLPEYPRPQMVRHTWLNLNGLWDYQITERDATVPTQFTGEILVPYAIESALSGVKKSLSPSQLLWYRRTFNTTKNSKHTKTLLHFEAVDWYCRCYINGQLVGDHQGGYLPFSFDITDYLIAEDNELVVSVWDPTDTHWQQKGKQVEQPNTIYYTATSGIWQTVWLETVNNKNYITDLKITPLVDKQAVLVTVTSTADGKVRGYTKNGGHTLSEAEGKTHADDNNHANVTLEIPVPSPRLWSPETPFLYDLVIDLYDGETVIDSVDSYFGMRSITTAQVSSGHTRILLNDQPTFLHGPLDQGYWPESGMTPATDNALIFDLEQTKALGFNMTRKHIKVESRRWYYHADRLGLIVIQDMVNGGKNSAGLAETLSTMAYGKKKSDTTNRFYQRAWREDPESRQDFENESLAMMDHLFNAPSLLIWVPFNESWGQFDAARIASEVKSRDPSRLVDHASGWFDQGAGDFCSRHTYVMKLKKPPRKDSRVYFISEYGGYNCQIDDHLWDASSKFGYKMLKNTHALEDAYTSLIRQQLIPLIAKGLGAAVYTQFSDVEIESNGLFSYDRKVLKISADIVKTLNNEIYDAFRHSERS</sequence>
<evidence type="ECO:0000259" key="5">
    <source>
        <dbReference type="Pfam" id="PF00703"/>
    </source>
</evidence>
<evidence type="ECO:0000256" key="3">
    <source>
        <dbReference type="ARBA" id="ARBA00023295"/>
    </source>
</evidence>
<evidence type="ECO:0000313" key="9">
    <source>
        <dbReference type="Proteomes" id="UP000004931"/>
    </source>
</evidence>
<dbReference type="InterPro" id="IPR036156">
    <property type="entry name" value="Beta-gal/glucu_dom_sf"/>
</dbReference>
<evidence type="ECO:0000256" key="4">
    <source>
        <dbReference type="SAM" id="MobiDB-lite"/>
    </source>
</evidence>
<dbReference type="InterPro" id="IPR006102">
    <property type="entry name" value="Ig-like_GH2"/>
</dbReference>
<evidence type="ECO:0000256" key="2">
    <source>
        <dbReference type="ARBA" id="ARBA00022801"/>
    </source>
</evidence>
<evidence type="ECO:0000256" key="1">
    <source>
        <dbReference type="ARBA" id="ARBA00007401"/>
    </source>
</evidence>
<evidence type="ECO:0000259" key="6">
    <source>
        <dbReference type="Pfam" id="PF02836"/>
    </source>
</evidence>
<dbReference type="Pfam" id="PF00703">
    <property type="entry name" value="Glyco_hydro_2"/>
    <property type="match status" value="1"/>
</dbReference>
<keyword evidence="2 8" id="KW-0378">Hydrolase</keyword>
<accession>A0Y8N1</accession>
<protein>
    <submittedName>
        <fullName evidence="8">Glycosyl hydrolase, family 2</fullName>
    </submittedName>
</protein>
<feature type="domain" description="Glycoside hydrolase family 2 catalytic" evidence="6">
    <location>
        <begin position="296"/>
        <end position="490"/>
    </location>
</feature>
<dbReference type="InterPro" id="IPR017853">
    <property type="entry name" value="GH"/>
</dbReference>
<dbReference type="SUPFAM" id="SSF49303">
    <property type="entry name" value="beta-Galactosidase/glucuronidase domain"/>
    <property type="match status" value="1"/>
</dbReference>
<evidence type="ECO:0000259" key="7">
    <source>
        <dbReference type="Pfam" id="PF02837"/>
    </source>
</evidence>
<dbReference type="Gene3D" id="2.60.120.260">
    <property type="entry name" value="Galactose-binding domain-like"/>
    <property type="match status" value="1"/>
</dbReference>
<dbReference type="SUPFAM" id="SSF51445">
    <property type="entry name" value="(Trans)glycosidases"/>
    <property type="match status" value="1"/>
</dbReference>
<comment type="similarity">
    <text evidence="1">Belongs to the glycosyl hydrolase 2 family.</text>
</comment>
<dbReference type="Pfam" id="PF02836">
    <property type="entry name" value="Glyco_hydro_2_C"/>
    <property type="match status" value="1"/>
</dbReference>
<dbReference type="EMBL" id="AAVT01000001">
    <property type="protein sequence ID" value="EAW32485.1"/>
    <property type="molecule type" value="Genomic_DNA"/>
</dbReference>
<dbReference type="InterPro" id="IPR008979">
    <property type="entry name" value="Galactose-bd-like_sf"/>
</dbReference>
<feature type="domain" description="Glycoside hydrolase family 2 immunoglobulin-like beta-sandwich" evidence="5">
    <location>
        <begin position="185"/>
        <end position="283"/>
    </location>
</feature>